<comment type="caution">
    <text evidence="1">The sequence shown here is derived from an EMBL/GenBank/DDBJ whole genome shotgun (WGS) entry which is preliminary data.</text>
</comment>
<evidence type="ECO:0000313" key="1">
    <source>
        <dbReference type="EMBL" id="KKK64668.1"/>
    </source>
</evidence>
<dbReference type="EMBL" id="LAZR01060919">
    <property type="protein sequence ID" value="KKK64668.1"/>
    <property type="molecule type" value="Genomic_DNA"/>
</dbReference>
<protein>
    <recommendedName>
        <fullName evidence="2">CheW-like domain-containing protein</fullName>
    </recommendedName>
</protein>
<proteinExistence type="predicted"/>
<accession>A0A0F8X784</accession>
<sequence length="32" mass="3430">QFVNGLVSVDEKMVILLDVDLLLNEGVLDSAA</sequence>
<evidence type="ECO:0008006" key="2">
    <source>
        <dbReference type="Google" id="ProtNLM"/>
    </source>
</evidence>
<feature type="non-terminal residue" evidence="1">
    <location>
        <position position="1"/>
    </location>
</feature>
<dbReference type="AlphaFoldDB" id="A0A0F8X784"/>
<name>A0A0F8X784_9ZZZZ</name>
<organism evidence="1">
    <name type="scientific">marine sediment metagenome</name>
    <dbReference type="NCBI Taxonomy" id="412755"/>
    <lineage>
        <taxon>unclassified sequences</taxon>
        <taxon>metagenomes</taxon>
        <taxon>ecological metagenomes</taxon>
    </lineage>
</organism>
<reference evidence="1" key="1">
    <citation type="journal article" date="2015" name="Nature">
        <title>Complex archaea that bridge the gap between prokaryotes and eukaryotes.</title>
        <authorList>
            <person name="Spang A."/>
            <person name="Saw J.H."/>
            <person name="Jorgensen S.L."/>
            <person name="Zaremba-Niedzwiedzka K."/>
            <person name="Martijn J."/>
            <person name="Lind A.E."/>
            <person name="van Eijk R."/>
            <person name="Schleper C."/>
            <person name="Guy L."/>
            <person name="Ettema T.J."/>
        </authorList>
    </citation>
    <scope>NUCLEOTIDE SEQUENCE</scope>
</reference>
<gene>
    <name evidence="1" type="ORF">LCGC14_2981870</name>
</gene>